<proteinExistence type="predicted"/>
<reference evidence="1 2" key="1">
    <citation type="submission" date="2015-09" db="EMBL/GenBank/DDBJ databases">
        <title>Draft genome sequence of Kouleothrix aurantiaca JCM 19913.</title>
        <authorList>
            <person name="Hemp J."/>
        </authorList>
    </citation>
    <scope>NUCLEOTIDE SEQUENCE [LARGE SCALE GENOMIC DNA]</scope>
    <source>
        <strain evidence="1 2">COM-B</strain>
    </source>
</reference>
<organism evidence="1 2">
    <name type="scientific">Kouleothrix aurantiaca</name>
    <dbReference type="NCBI Taxonomy" id="186479"/>
    <lineage>
        <taxon>Bacteria</taxon>
        <taxon>Bacillati</taxon>
        <taxon>Chloroflexota</taxon>
        <taxon>Chloroflexia</taxon>
        <taxon>Chloroflexales</taxon>
        <taxon>Roseiflexineae</taxon>
        <taxon>Roseiflexaceae</taxon>
        <taxon>Kouleothrix</taxon>
    </lineage>
</organism>
<comment type="caution">
    <text evidence="1">The sequence shown here is derived from an EMBL/GenBank/DDBJ whole genome shotgun (WGS) entry which is preliminary data.</text>
</comment>
<evidence type="ECO:0000313" key="2">
    <source>
        <dbReference type="Proteomes" id="UP000050509"/>
    </source>
</evidence>
<keyword evidence="2" id="KW-1185">Reference proteome</keyword>
<name>A0A0P9D9J0_9CHLR</name>
<dbReference type="EMBL" id="LJCR01002138">
    <property type="protein sequence ID" value="KPV49185.1"/>
    <property type="molecule type" value="Genomic_DNA"/>
</dbReference>
<feature type="non-terminal residue" evidence="1">
    <location>
        <position position="1"/>
    </location>
</feature>
<dbReference type="AlphaFoldDB" id="A0A0P9D9J0"/>
<gene>
    <name evidence="1" type="ORF">SE17_34055</name>
</gene>
<dbReference type="Proteomes" id="UP000050509">
    <property type="component" value="Unassembled WGS sequence"/>
</dbReference>
<accession>A0A0P9D9J0</accession>
<protein>
    <submittedName>
        <fullName evidence="1">Uncharacterized protein</fullName>
    </submittedName>
</protein>
<sequence>RKIQGSVRSDAVPKGEWEMHVDRMGQEYGVPNVRYRDIAPLTLESPSFNRAAEGVERPLQEFEQQMVDLVSTFAAETDSAKQKEMMKTYQKLHTENVYTLGVVIGRYALGMSKTLKNVPIAAPAFFYQWDYNNFIPEQMWIPAADQGKVPETQQKVIPQYKKA</sequence>
<dbReference type="SUPFAM" id="SSF53850">
    <property type="entry name" value="Periplasmic binding protein-like II"/>
    <property type="match status" value="1"/>
</dbReference>
<evidence type="ECO:0000313" key="1">
    <source>
        <dbReference type="EMBL" id="KPV49185.1"/>
    </source>
</evidence>